<dbReference type="PROSITE" id="PS51257">
    <property type="entry name" value="PROKAR_LIPOPROTEIN"/>
    <property type="match status" value="1"/>
</dbReference>
<dbReference type="RefSeq" id="WP_076960253.1">
    <property type="nucleotide sequence ID" value="NZ_MLCO01000348.1"/>
</dbReference>
<keyword evidence="1" id="KW-0732">Signal</keyword>
<feature type="signal peptide" evidence="1">
    <location>
        <begin position="1"/>
        <end position="26"/>
    </location>
</feature>
<dbReference type="EMBL" id="MLCO01000348">
    <property type="protein sequence ID" value="ONG45566.1"/>
    <property type="molecule type" value="Genomic_DNA"/>
</dbReference>
<gene>
    <name evidence="2" type="ORF">BKE38_26425</name>
</gene>
<protein>
    <recommendedName>
        <fullName evidence="4">PEGA domain-containing protein</fullName>
    </recommendedName>
</protein>
<evidence type="ECO:0000313" key="2">
    <source>
        <dbReference type="EMBL" id="ONG45566.1"/>
    </source>
</evidence>
<feature type="chain" id="PRO_5012685687" description="PEGA domain-containing protein" evidence="1">
    <location>
        <begin position="27"/>
        <end position="202"/>
    </location>
</feature>
<proteinExistence type="predicted"/>
<name>A0A1V2GV65_9PROT</name>
<evidence type="ECO:0000256" key="1">
    <source>
        <dbReference type="SAM" id="SignalP"/>
    </source>
</evidence>
<keyword evidence="3" id="KW-1185">Reference proteome</keyword>
<evidence type="ECO:0008006" key="4">
    <source>
        <dbReference type="Google" id="ProtNLM"/>
    </source>
</evidence>
<dbReference type="Proteomes" id="UP000188879">
    <property type="component" value="Unassembled WGS sequence"/>
</dbReference>
<evidence type="ECO:0000313" key="3">
    <source>
        <dbReference type="Proteomes" id="UP000188879"/>
    </source>
</evidence>
<comment type="caution">
    <text evidence="2">The sequence shown here is derived from an EMBL/GenBank/DDBJ whole genome shotgun (WGS) entry which is preliminary data.</text>
</comment>
<dbReference type="AlphaFoldDB" id="A0A1V2GV65"/>
<organism evidence="2 3">
    <name type="scientific">Teichococcus deserti</name>
    <dbReference type="NCBI Taxonomy" id="1817963"/>
    <lineage>
        <taxon>Bacteria</taxon>
        <taxon>Pseudomonadati</taxon>
        <taxon>Pseudomonadota</taxon>
        <taxon>Alphaproteobacteria</taxon>
        <taxon>Acetobacterales</taxon>
        <taxon>Roseomonadaceae</taxon>
        <taxon>Roseomonas</taxon>
    </lineage>
</organism>
<reference evidence="2 3" key="1">
    <citation type="submission" date="2016-10" db="EMBL/GenBank/DDBJ databases">
        <title>Draft Genome sequence of Roseomonas sp. strain M3.</title>
        <authorList>
            <person name="Subhash Y."/>
            <person name="Lee S."/>
        </authorList>
    </citation>
    <scope>NUCLEOTIDE SEQUENCE [LARGE SCALE GENOMIC DNA]</scope>
    <source>
        <strain evidence="2 3">M3</strain>
    </source>
</reference>
<sequence length="202" mass="21437">MTMLPRPAARLALLAGLSLLSACGLAHTNASTNHQTLTVKSEPAGAECSLQRNGEALATFATPHQLTVSQSRRDIAAVCRLPGYQDTPATLESTMIPITPLHLMAMGTAGVMAHTAAGNFNRYPEETTVALLPLAFPNAAARDGFLAARKAELALRATAAERRIAKSCTTPDFCRMERENAEADQQTRLAALETQVASVPVQ</sequence>
<accession>A0A1V2GV65</accession>